<reference evidence="2 3" key="1">
    <citation type="submission" date="2016-06" db="EMBL/GenBank/DDBJ databases">
        <title>Simultaneous identification of Haemophilus influenzae and Haemophilus haemolyticus using TaqMan real-time PCR.</title>
        <authorList>
            <person name="Price E.P."/>
            <person name="Sarovich D.S."/>
            <person name="Harris T."/>
            <person name="Spargo J.C."/>
            <person name="Nosworthy E."/>
            <person name="Beissbarth J."/>
            <person name="Smith-Vaughan H."/>
        </authorList>
    </citation>
    <scope>NUCLEOTIDE SEQUENCE [LARGE SCALE GENOMIC DNA]</scope>
    <source>
        <strain evidence="2 3">ATCC 7901</strain>
    </source>
</reference>
<evidence type="ECO:0000256" key="1">
    <source>
        <dbReference type="SAM" id="Phobius"/>
    </source>
</evidence>
<gene>
    <name evidence="2" type="ORF">BBB52_00300</name>
</gene>
<dbReference type="RefSeq" id="WP_065294542.1">
    <property type="nucleotide sequence ID" value="NZ_CAUUMV010000021.1"/>
</dbReference>
<dbReference type="EMBL" id="MAQE01000001">
    <property type="protein sequence ID" value="OBY53931.1"/>
    <property type="molecule type" value="Genomic_DNA"/>
</dbReference>
<evidence type="ECO:0000313" key="3">
    <source>
        <dbReference type="Proteomes" id="UP000092746"/>
    </source>
</evidence>
<keyword evidence="1" id="KW-1133">Transmembrane helix</keyword>
<keyword evidence="1" id="KW-0812">Transmembrane</keyword>
<accession>A0AAP7GZB9</accession>
<dbReference type="AlphaFoldDB" id="A0AAP7GZB9"/>
<evidence type="ECO:0000313" key="2">
    <source>
        <dbReference type="EMBL" id="OBY53931.1"/>
    </source>
</evidence>
<protein>
    <submittedName>
        <fullName evidence="2">Uncharacterized protein</fullName>
    </submittedName>
</protein>
<feature type="transmembrane region" description="Helical" evidence="1">
    <location>
        <begin position="171"/>
        <end position="189"/>
    </location>
</feature>
<comment type="caution">
    <text evidence="2">The sequence shown here is derived from an EMBL/GenBank/DDBJ whole genome shotgun (WGS) entry which is preliminary data.</text>
</comment>
<dbReference type="Proteomes" id="UP000092746">
    <property type="component" value="Unassembled WGS sequence"/>
</dbReference>
<organism evidence="2 3">
    <name type="scientific">Aggregatibacter aphrophilus</name>
    <name type="common">Haemophilus aphrophilus</name>
    <dbReference type="NCBI Taxonomy" id="732"/>
    <lineage>
        <taxon>Bacteria</taxon>
        <taxon>Pseudomonadati</taxon>
        <taxon>Pseudomonadota</taxon>
        <taxon>Gammaproteobacteria</taxon>
        <taxon>Pasteurellales</taxon>
        <taxon>Pasteurellaceae</taxon>
        <taxon>Aggregatibacter</taxon>
    </lineage>
</organism>
<keyword evidence="1" id="KW-0472">Membrane</keyword>
<proteinExistence type="predicted"/>
<feature type="transmembrane region" description="Helical" evidence="1">
    <location>
        <begin position="15"/>
        <end position="33"/>
    </location>
</feature>
<name>A0AAP7GZB9_AGGAP</name>
<sequence>MENMFIELMKVNDFPFFYILLIWLCIQVLLKIFGSNSIEYVHRYLISKKNSRIKELLELNDMITDSELDDLVQEEVKSRVFEMTSGISVDKSIRTSILFVSKDKNIPLSDFKKAQKFLRIIDGHLNVVIDKVDTFEKYFNIFYSITVFLAGLYFLIIPIVDNGGLSDVQKLEIFAFCVFMFIFSLYIISRNQIFKSAERIKRIL</sequence>
<feature type="transmembrane region" description="Helical" evidence="1">
    <location>
        <begin position="141"/>
        <end position="159"/>
    </location>
</feature>